<evidence type="ECO:0000256" key="2">
    <source>
        <dbReference type="ARBA" id="ARBA00023002"/>
    </source>
</evidence>
<evidence type="ECO:0000259" key="5">
    <source>
        <dbReference type="Pfam" id="PF00171"/>
    </source>
</evidence>
<feature type="active site" evidence="3">
    <location>
        <position position="259"/>
    </location>
</feature>
<dbReference type="CDD" id="cd07139">
    <property type="entry name" value="ALDH_AldA-Rv0768"/>
    <property type="match status" value="1"/>
</dbReference>
<accession>A0AAE3ZFJ3</accession>
<dbReference type="Proteomes" id="UP001180845">
    <property type="component" value="Unassembled WGS sequence"/>
</dbReference>
<dbReference type="SUPFAM" id="SSF53720">
    <property type="entry name" value="ALDH-like"/>
    <property type="match status" value="1"/>
</dbReference>
<dbReference type="PANTHER" id="PTHR42804:SF1">
    <property type="entry name" value="ALDEHYDE DEHYDROGENASE-RELATED"/>
    <property type="match status" value="1"/>
</dbReference>
<dbReference type="InterPro" id="IPR016163">
    <property type="entry name" value="Ald_DH_C"/>
</dbReference>
<dbReference type="EMBL" id="JAVDXW010000001">
    <property type="protein sequence ID" value="MDR7303962.1"/>
    <property type="molecule type" value="Genomic_DNA"/>
</dbReference>
<comment type="similarity">
    <text evidence="1 4">Belongs to the aldehyde dehydrogenase family.</text>
</comment>
<dbReference type="Gene3D" id="3.40.309.10">
    <property type="entry name" value="Aldehyde Dehydrogenase, Chain A, domain 2"/>
    <property type="match status" value="1"/>
</dbReference>
<dbReference type="InterPro" id="IPR016161">
    <property type="entry name" value="Ald_DH/histidinol_DH"/>
</dbReference>
<dbReference type="Pfam" id="PF00171">
    <property type="entry name" value="Aldedh"/>
    <property type="match status" value="1"/>
</dbReference>
<protein>
    <submittedName>
        <fullName evidence="6">Acyl-CoA reductase-like NAD-dependent aldehyde dehydrogenase</fullName>
    </submittedName>
</protein>
<feature type="domain" description="Aldehyde dehydrogenase" evidence="5">
    <location>
        <begin position="23"/>
        <end position="482"/>
    </location>
</feature>
<dbReference type="InterPro" id="IPR016162">
    <property type="entry name" value="Ald_DH_N"/>
</dbReference>
<dbReference type="FunFam" id="3.40.605.10:FF:000007">
    <property type="entry name" value="NAD/NADP-dependent betaine aldehyde dehydrogenase"/>
    <property type="match status" value="1"/>
</dbReference>
<dbReference type="InterPro" id="IPR015590">
    <property type="entry name" value="Aldehyde_DH_dom"/>
</dbReference>
<dbReference type="PROSITE" id="PS00687">
    <property type="entry name" value="ALDEHYDE_DEHYDR_GLU"/>
    <property type="match status" value="1"/>
</dbReference>
<evidence type="ECO:0000256" key="1">
    <source>
        <dbReference type="ARBA" id="ARBA00009986"/>
    </source>
</evidence>
<reference evidence="6" key="1">
    <citation type="submission" date="2023-07" db="EMBL/GenBank/DDBJ databases">
        <title>Sequencing the genomes of 1000 actinobacteria strains.</title>
        <authorList>
            <person name="Klenk H.-P."/>
        </authorList>
    </citation>
    <scope>NUCLEOTIDE SEQUENCE</scope>
    <source>
        <strain evidence="6">DSM 45977</strain>
    </source>
</reference>
<keyword evidence="7" id="KW-1185">Reference proteome</keyword>
<proteinExistence type="inferred from homology"/>
<dbReference type="Gene3D" id="3.40.605.10">
    <property type="entry name" value="Aldehyde Dehydrogenase, Chain A, domain 1"/>
    <property type="match status" value="1"/>
</dbReference>
<dbReference type="PANTHER" id="PTHR42804">
    <property type="entry name" value="ALDEHYDE DEHYDROGENASE"/>
    <property type="match status" value="1"/>
</dbReference>
<keyword evidence="2 4" id="KW-0560">Oxidoreductase</keyword>
<gene>
    <name evidence="6" type="ORF">JOF55_004143</name>
</gene>
<evidence type="ECO:0000256" key="3">
    <source>
        <dbReference type="PROSITE-ProRule" id="PRU10007"/>
    </source>
</evidence>
<evidence type="ECO:0000313" key="6">
    <source>
        <dbReference type="EMBL" id="MDR7303962.1"/>
    </source>
</evidence>
<comment type="caution">
    <text evidence="6">The sequence shown here is derived from an EMBL/GenBank/DDBJ whole genome shotgun (WGS) entry which is preliminary data.</text>
</comment>
<dbReference type="RefSeq" id="WP_310276907.1">
    <property type="nucleotide sequence ID" value="NZ_JAVDXW010000001.1"/>
</dbReference>
<dbReference type="GO" id="GO:0016620">
    <property type="term" value="F:oxidoreductase activity, acting on the aldehyde or oxo group of donors, NAD or NADP as acceptor"/>
    <property type="evidence" value="ECO:0007669"/>
    <property type="project" value="InterPro"/>
</dbReference>
<organism evidence="6 7">
    <name type="scientific">Haloactinomyces albus</name>
    <dbReference type="NCBI Taxonomy" id="1352928"/>
    <lineage>
        <taxon>Bacteria</taxon>
        <taxon>Bacillati</taxon>
        <taxon>Actinomycetota</taxon>
        <taxon>Actinomycetes</taxon>
        <taxon>Actinopolysporales</taxon>
        <taxon>Actinopolysporaceae</taxon>
        <taxon>Haloactinomyces</taxon>
    </lineage>
</organism>
<name>A0AAE3ZFJ3_9ACTN</name>
<dbReference type="InterPro" id="IPR029510">
    <property type="entry name" value="Ald_DH_CS_GLU"/>
</dbReference>
<dbReference type="FunFam" id="3.40.309.10:FF:000009">
    <property type="entry name" value="Aldehyde dehydrogenase A"/>
    <property type="match status" value="1"/>
</dbReference>
<sequence length="486" mass="51618">MTATASTSVGLKSYSHLFIGGQWVTPAGDRLMEVVSPSTEEVLATIPETSEADVDAAVAAARKAFDEGPWPRMSPAERGEILARVGREVEARFEDMAKAFTAEIGAPSAVSEAFHDNALKMWSDASTLHERFRFEEERSWADGHGRLVREPVGVVATVIPWNGPVATASLKIGPALAAGCTVVLKPAPEGPISTLLLAEALEAAGLPEGVVSVLPAGREVGECLVGHRDVDKVAFTGSTAAGKRIMSICGERIARVSLELGGKSAGIIADDIPLDEVLPSLVPAGIGHSGQVCAAITRILVPRARQEELIEAMVPALEGLSVGDPTEGGTVLGPLAAERQRERVESYIRLGVEEGARLVTGGQRPAGLDRGWYVQPTLFADVSNDMRIAREEIFGPVLCVVPFDDLDEAVAIANDSDYGLSGAVYARDHDLAERIARRVRTGQISINSWDMCVVQPFGGYKQSGLGREGNVEGMSAYVETKLIQYT</sequence>
<evidence type="ECO:0000313" key="7">
    <source>
        <dbReference type="Proteomes" id="UP001180845"/>
    </source>
</evidence>
<evidence type="ECO:0000256" key="4">
    <source>
        <dbReference type="RuleBase" id="RU003345"/>
    </source>
</evidence>
<dbReference type="AlphaFoldDB" id="A0AAE3ZFJ3"/>